<sequence length="125" mass="13607">MAQLTGDVEKHTALYVEAFNSGDADAVNAMYTEDAVAVWEPGVPLTGRARIESVEQWLAAKPKMTATPRHSFVTGDTALLIVDWKIDTTDANGEPEQLTGVGVDVLRLGEDGNWRYAIDDPFGEK</sequence>
<dbReference type="InterPro" id="IPR032710">
    <property type="entry name" value="NTF2-like_dom_sf"/>
</dbReference>
<dbReference type="NCBIfam" id="TIGR02246">
    <property type="entry name" value="SgcJ/EcaC family oxidoreductase"/>
    <property type="match status" value="1"/>
</dbReference>
<dbReference type="InterPro" id="IPR037401">
    <property type="entry name" value="SnoaL-like"/>
</dbReference>
<accession>A0ABT2CF49</accession>
<dbReference type="RefSeq" id="WP_258787014.1">
    <property type="nucleotide sequence ID" value="NZ_JANUGQ010000007.1"/>
</dbReference>
<gene>
    <name evidence="2" type="ORF">NX801_10280</name>
</gene>
<evidence type="ECO:0000259" key="1">
    <source>
        <dbReference type="Pfam" id="PF12680"/>
    </source>
</evidence>
<protein>
    <submittedName>
        <fullName evidence="2">SgcJ/EcaC family oxidoreductase</fullName>
    </submittedName>
</protein>
<dbReference type="Proteomes" id="UP001431313">
    <property type="component" value="Unassembled WGS sequence"/>
</dbReference>
<organism evidence="2 3">
    <name type="scientific">Streptomyces pyxinae</name>
    <dbReference type="NCBI Taxonomy" id="2970734"/>
    <lineage>
        <taxon>Bacteria</taxon>
        <taxon>Bacillati</taxon>
        <taxon>Actinomycetota</taxon>
        <taxon>Actinomycetes</taxon>
        <taxon>Kitasatosporales</taxon>
        <taxon>Streptomycetaceae</taxon>
        <taxon>Streptomyces</taxon>
    </lineage>
</organism>
<dbReference type="Pfam" id="PF12680">
    <property type="entry name" value="SnoaL_2"/>
    <property type="match status" value="1"/>
</dbReference>
<dbReference type="SUPFAM" id="SSF54427">
    <property type="entry name" value="NTF2-like"/>
    <property type="match status" value="1"/>
</dbReference>
<dbReference type="EMBL" id="JANUGQ010000007">
    <property type="protein sequence ID" value="MCS0636042.1"/>
    <property type="molecule type" value="Genomic_DNA"/>
</dbReference>
<reference evidence="2" key="1">
    <citation type="submission" date="2022-08" db="EMBL/GenBank/DDBJ databases">
        <authorList>
            <person name="Somphong A."/>
            <person name="Phongsopitanun W."/>
        </authorList>
    </citation>
    <scope>NUCLEOTIDE SEQUENCE</scope>
    <source>
        <strain evidence="2">LP05-1</strain>
    </source>
</reference>
<dbReference type="InterPro" id="IPR011944">
    <property type="entry name" value="Steroid_delta5-4_isomerase"/>
</dbReference>
<proteinExistence type="predicted"/>
<evidence type="ECO:0000313" key="2">
    <source>
        <dbReference type="EMBL" id="MCS0636042.1"/>
    </source>
</evidence>
<feature type="domain" description="SnoaL-like" evidence="1">
    <location>
        <begin position="15"/>
        <end position="115"/>
    </location>
</feature>
<dbReference type="Gene3D" id="3.10.450.50">
    <property type="match status" value="1"/>
</dbReference>
<comment type="caution">
    <text evidence="2">The sequence shown here is derived from an EMBL/GenBank/DDBJ whole genome shotgun (WGS) entry which is preliminary data.</text>
</comment>
<evidence type="ECO:0000313" key="3">
    <source>
        <dbReference type="Proteomes" id="UP001431313"/>
    </source>
</evidence>
<name>A0ABT2CF49_9ACTN</name>
<keyword evidence="3" id="KW-1185">Reference proteome</keyword>